<dbReference type="InterPro" id="IPR033749">
    <property type="entry name" value="Polyprenyl_synt_CS"/>
</dbReference>
<dbReference type="Pfam" id="PF00348">
    <property type="entry name" value="polyprenyl_synt"/>
    <property type="match status" value="1"/>
</dbReference>
<dbReference type="CDD" id="cd00685">
    <property type="entry name" value="Trans_IPPS_HT"/>
    <property type="match status" value="1"/>
</dbReference>
<keyword evidence="3 6" id="KW-0808">Transferase</keyword>
<evidence type="ECO:0000256" key="5">
    <source>
        <dbReference type="ARBA" id="ARBA00022842"/>
    </source>
</evidence>
<dbReference type="PROSITE" id="PS00444">
    <property type="entry name" value="POLYPRENYL_SYNTHASE_2"/>
    <property type="match status" value="1"/>
</dbReference>
<evidence type="ECO:0000256" key="3">
    <source>
        <dbReference type="ARBA" id="ARBA00022679"/>
    </source>
</evidence>
<keyword evidence="8" id="KW-1185">Reference proteome</keyword>
<evidence type="ECO:0000256" key="1">
    <source>
        <dbReference type="ARBA" id="ARBA00001946"/>
    </source>
</evidence>
<evidence type="ECO:0000256" key="2">
    <source>
        <dbReference type="ARBA" id="ARBA00006706"/>
    </source>
</evidence>
<evidence type="ECO:0000313" key="7">
    <source>
        <dbReference type="EMBL" id="UQS82974.1"/>
    </source>
</evidence>
<dbReference type="SUPFAM" id="SSF48576">
    <property type="entry name" value="Terpenoid synthases"/>
    <property type="match status" value="1"/>
</dbReference>
<evidence type="ECO:0000256" key="4">
    <source>
        <dbReference type="ARBA" id="ARBA00022723"/>
    </source>
</evidence>
<comment type="similarity">
    <text evidence="2 6">Belongs to the FPP/GGPP synthase family.</text>
</comment>
<dbReference type="PANTHER" id="PTHR12001">
    <property type="entry name" value="GERANYLGERANYL PYROPHOSPHATE SYNTHASE"/>
    <property type="match status" value="1"/>
</dbReference>
<organism evidence="7 8">
    <name type="scientific">Bombilactobacillus thymidiniphilus</name>
    <dbReference type="NCBI Taxonomy" id="2923363"/>
    <lineage>
        <taxon>Bacteria</taxon>
        <taxon>Bacillati</taxon>
        <taxon>Bacillota</taxon>
        <taxon>Bacilli</taxon>
        <taxon>Lactobacillales</taxon>
        <taxon>Lactobacillaceae</taxon>
        <taxon>Bombilactobacillus</taxon>
    </lineage>
</organism>
<dbReference type="PANTHER" id="PTHR12001:SF69">
    <property type="entry name" value="ALL TRANS-POLYPRENYL-DIPHOSPHATE SYNTHASE PDSS1"/>
    <property type="match status" value="1"/>
</dbReference>
<accession>A0ABY4PBP1</accession>
<sequence>MINPMWAKAPEINKQLEDVQAILLQRVDQLNDPMATLVKKQVVSGGKMIRPVCLLVFSSFGNASYETRIQGAAAMEILHLATLMHDDVIDDSNLRRNVETVQVKLGDRNAIYAGDYLMTVYFEIVSNISNSRSEIVLNAFSMEKILRGELDQLLINNNVNATVKMYLREVAGKTAQLIELSAQYGALLTNADSLIVHHARFIGHNLGMAFQIQDDILDYLGNKKTGKPQLEDLKNGVYTIPLIFALENSSGDLRDFLTDKKQLTEAEITYVAQQVVELGGIAAAQDLASKYSQKALRLIDELPQTKYAHLMKWVVEKLLKRQQ</sequence>
<dbReference type="EMBL" id="CP093365">
    <property type="protein sequence ID" value="UQS82974.1"/>
    <property type="molecule type" value="Genomic_DNA"/>
</dbReference>
<dbReference type="InterPro" id="IPR008949">
    <property type="entry name" value="Isoprenoid_synthase_dom_sf"/>
</dbReference>
<gene>
    <name evidence="7" type="ORF">MOO47_04110</name>
</gene>
<keyword evidence="4" id="KW-0479">Metal-binding</keyword>
<name>A0ABY4PBP1_9LACO</name>
<proteinExistence type="inferred from homology"/>
<dbReference type="Proteomes" id="UP000831947">
    <property type="component" value="Chromosome"/>
</dbReference>
<reference evidence="7 8" key="1">
    <citation type="journal article" date="2022" name="Int. J. Syst. Evol. Microbiol.">
        <title>Apilactobacillus apisilvae sp. nov., Nicolia spurrieriana gen. nov. sp. nov., Bombilactobacillus folatiphilus sp. nov. and Bombilactobacillus thymidiniphilus sp. nov., four new lactic acid bacterial isolates from stingless bees Tetragonula carbonaria and Austroplebeia australis.</title>
        <authorList>
            <person name="Oliphant S.A."/>
            <person name="Watson-Haigh N.S."/>
            <person name="Sumby K.M."/>
            <person name="Gardner J."/>
            <person name="Groom S."/>
            <person name="Jiranek V."/>
        </authorList>
    </citation>
    <scope>NUCLEOTIDE SEQUENCE [LARGE SCALE GENOMIC DNA]</scope>
    <source>
        <strain evidence="7 8">SG4_A1</strain>
    </source>
</reference>
<comment type="cofactor">
    <cofactor evidence="1">
        <name>Mg(2+)</name>
        <dbReference type="ChEBI" id="CHEBI:18420"/>
    </cofactor>
</comment>
<dbReference type="SFLD" id="SFLDS00005">
    <property type="entry name" value="Isoprenoid_Synthase_Type_I"/>
    <property type="match status" value="1"/>
</dbReference>
<dbReference type="RefSeq" id="WP_249512201.1">
    <property type="nucleotide sequence ID" value="NZ_CP093365.1"/>
</dbReference>
<evidence type="ECO:0000256" key="6">
    <source>
        <dbReference type="RuleBase" id="RU004466"/>
    </source>
</evidence>
<protein>
    <submittedName>
        <fullName evidence="7">Polyprenyl synthetase family protein</fullName>
    </submittedName>
</protein>
<evidence type="ECO:0000313" key="8">
    <source>
        <dbReference type="Proteomes" id="UP000831947"/>
    </source>
</evidence>
<dbReference type="Gene3D" id="1.10.600.10">
    <property type="entry name" value="Farnesyl Diphosphate Synthase"/>
    <property type="match status" value="1"/>
</dbReference>
<dbReference type="InterPro" id="IPR000092">
    <property type="entry name" value="Polyprenyl_synt"/>
</dbReference>
<keyword evidence="5" id="KW-0460">Magnesium</keyword>